<organism evidence="2 5">
    <name type="scientific">Candidatus Segetimicrobium genomatis</name>
    <dbReference type="NCBI Taxonomy" id="2569760"/>
    <lineage>
        <taxon>Bacteria</taxon>
        <taxon>Bacillati</taxon>
        <taxon>Candidatus Sysuimicrobiota</taxon>
        <taxon>Candidatus Sysuimicrobiia</taxon>
        <taxon>Candidatus Sysuimicrobiales</taxon>
        <taxon>Candidatus Segetimicrobiaceae</taxon>
        <taxon>Candidatus Segetimicrobium</taxon>
    </lineage>
</organism>
<dbReference type="Gene3D" id="2.40.50.100">
    <property type="match status" value="1"/>
</dbReference>
<dbReference type="EMBL" id="VBAJ01000162">
    <property type="protein sequence ID" value="TMJ07622.1"/>
    <property type="molecule type" value="Genomic_DNA"/>
</dbReference>
<comment type="caution">
    <text evidence="2">The sequence shown here is derived from an EMBL/GenBank/DDBJ whole genome shotgun (WGS) entry which is preliminary data.</text>
</comment>
<dbReference type="AlphaFoldDB" id="A0A537LI19"/>
<reference evidence="4 5" key="1">
    <citation type="journal article" date="2019" name="Nat. Microbiol.">
        <title>Mediterranean grassland soil C-N compound turnover is dependent on rainfall and depth, and is mediated by genomically divergent microorganisms.</title>
        <authorList>
            <person name="Diamond S."/>
            <person name="Andeer P.F."/>
            <person name="Li Z."/>
            <person name="Crits-Christoph A."/>
            <person name="Burstein D."/>
            <person name="Anantharaman K."/>
            <person name="Lane K.R."/>
            <person name="Thomas B.C."/>
            <person name="Pan C."/>
            <person name="Northen T.R."/>
            <person name="Banfield J.F."/>
        </authorList>
    </citation>
    <scope>NUCLEOTIDE SEQUENCE [LARGE SCALE GENOMIC DNA]</scope>
    <source>
        <strain evidence="3">NP_1</strain>
        <strain evidence="2">NP_2</strain>
    </source>
</reference>
<evidence type="ECO:0000256" key="1">
    <source>
        <dbReference type="SAM" id="Phobius"/>
    </source>
</evidence>
<evidence type="ECO:0000313" key="5">
    <source>
        <dbReference type="Proteomes" id="UP000318661"/>
    </source>
</evidence>
<evidence type="ECO:0000313" key="4">
    <source>
        <dbReference type="Proteomes" id="UP000315217"/>
    </source>
</evidence>
<evidence type="ECO:0000313" key="2">
    <source>
        <dbReference type="EMBL" id="TMJ07622.1"/>
    </source>
</evidence>
<evidence type="ECO:0000313" key="3">
    <source>
        <dbReference type="EMBL" id="TMJ10502.1"/>
    </source>
</evidence>
<evidence type="ECO:0008006" key="6">
    <source>
        <dbReference type="Google" id="ProtNLM"/>
    </source>
</evidence>
<protein>
    <recommendedName>
        <fullName evidence="6">Biotin/lipoyl-binding protein</fullName>
    </recommendedName>
</protein>
<dbReference type="EMBL" id="VBAI01000115">
    <property type="protein sequence ID" value="TMJ10502.1"/>
    <property type="molecule type" value="Genomic_DNA"/>
</dbReference>
<proteinExistence type="predicted"/>
<accession>A0A537LI19</accession>
<dbReference type="Proteomes" id="UP000315217">
    <property type="component" value="Unassembled WGS sequence"/>
</dbReference>
<dbReference type="SUPFAM" id="SSF51230">
    <property type="entry name" value="Single hybrid motif"/>
    <property type="match status" value="1"/>
</dbReference>
<name>A0A537LI19_9BACT</name>
<keyword evidence="1" id="KW-1133">Transmembrane helix</keyword>
<keyword evidence="1" id="KW-0472">Membrane</keyword>
<dbReference type="Proteomes" id="UP000318661">
    <property type="component" value="Unassembled WGS sequence"/>
</dbReference>
<feature type="transmembrane region" description="Helical" evidence="1">
    <location>
        <begin position="12"/>
        <end position="35"/>
    </location>
</feature>
<gene>
    <name evidence="3" type="ORF">E6G98_07490</name>
    <name evidence="2" type="ORF">E6G99_06175</name>
</gene>
<dbReference type="InterPro" id="IPR011053">
    <property type="entry name" value="Single_hybrid_motif"/>
</dbReference>
<keyword evidence="1" id="KW-0812">Transmembrane</keyword>
<sequence>MARVDRLAKKTGLSWVPVVIYVAAVAVVSGGLFAWDYAYRRKAEEALRPPSPDVLARNLVENIIGRGTVKDIKVSETAGTVEVTFESATYPPAARATVSGEVVSKDLDRVMVGLRVVKGDPLAYVRTSDGKIILAAQAEQTGRVVQLLVKPGDKVDEGRAMVLIEPQDKTEARKNLETEGLLASQAILAQLTSIKTITAKILYKDITLATVVGKRGEKGVTSTYHESLQ</sequence>